<evidence type="ECO:0000313" key="2">
    <source>
        <dbReference type="EMBL" id="KFK38634.1"/>
    </source>
</evidence>
<dbReference type="Proteomes" id="UP000029120">
    <property type="component" value="Chromosome 3"/>
</dbReference>
<dbReference type="GO" id="GO:0010231">
    <property type="term" value="P:maintenance of seed dormancy"/>
    <property type="evidence" value="ECO:0007669"/>
    <property type="project" value="EnsemblPlants"/>
</dbReference>
<gene>
    <name evidence="2" type="ordered locus">AALP_Aa3g139900</name>
</gene>
<dbReference type="Gramene" id="KFK38634">
    <property type="protein sequence ID" value="KFK38634"/>
    <property type="gene ID" value="AALP_AA3G139900"/>
</dbReference>
<organism evidence="2 3">
    <name type="scientific">Arabis alpina</name>
    <name type="common">Alpine rock-cress</name>
    <dbReference type="NCBI Taxonomy" id="50452"/>
    <lineage>
        <taxon>Eukaryota</taxon>
        <taxon>Viridiplantae</taxon>
        <taxon>Streptophyta</taxon>
        <taxon>Embryophyta</taxon>
        <taxon>Tracheophyta</taxon>
        <taxon>Spermatophyta</taxon>
        <taxon>Magnoliopsida</taxon>
        <taxon>eudicotyledons</taxon>
        <taxon>Gunneridae</taxon>
        <taxon>Pentapetalae</taxon>
        <taxon>rosids</taxon>
        <taxon>malvids</taxon>
        <taxon>Brassicales</taxon>
        <taxon>Brassicaceae</taxon>
        <taxon>Arabideae</taxon>
        <taxon>Arabis</taxon>
    </lineage>
</organism>
<dbReference type="PANTHER" id="PTHR37732">
    <property type="entry name" value="OS08G0104400 PROTEIN"/>
    <property type="match status" value="1"/>
</dbReference>
<evidence type="ECO:0000256" key="1">
    <source>
        <dbReference type="SAM" id="MobiDB-lite"/>
    </source>
</evidence>
<keyword evidence="3" id="KW-1185">Reference proteome</keyword>
<reference evidence="3" key="1">
    <citation type="journal article" date="2015" name="Nat. Plants">
        <title>Genome expansion of Arabis alpina linked with retrotransposition and reduced symmetric DNA methylation.</title>
        <authorList>
            <person name="Willing E.M."/>
            <person name="Rawat V."/>
            <person name="Mandakova T."/>
            <person name="Maumus F."/>
            <person name="James G.V."/>
            <person name="Nordstroem K.J."/>
            <person name="Becker C."/>
            <person name="Warthmann N."/>
            <person name="Chica C."/>
            <person name="Szarzynska B."/>
            <person name="Zytnicki M."/>
            <person name="Albani M.C."/>
            <person name="Kiefer C."/>
            <person name="Bergonzi S."/>
            <person name="Castaings L."/>
            <person name="Mateos J.L."/>
            <person name="Berns M.C."/>
            <person name="Bujdoso N."/>
            <person name="Piofczyk T."/>
            <person name="de Lorenzo L."/>
            <person name="Barrero-Sicilia C."/>
            <person name="Mateos I."/>
            <person name="Piednoel M."/>
            <person name="Hagmann J."/>
            <person name="Chen-Min-Tao R."/>
            <person name="Iglesias-Fernandez R."/>
            <person name="Schuster S.C."/>
            <person name="Alonso-Blanco C."/>
            <person name="Roudier F."/>
            <person name="Carbonero P."/>
            <person name="Paz-Ares J."/>
            <person name="Davis S.J."/>
            <person name="Pecinka A."/>
            <person name="Quesneville H."/>
            <person name="Colot V."/>
            <person name="Lysak M.A."/>
            <person name="Weigel D."/>
            <person name="Coupland G."/>
            <person name="Schneeberger K."/>
        </authorList>
    </citation>
    <scope>NUCLEOTIDE SEQUENCE [LARGE SCALE GENOMIC DNA]</scope>
    <source>
        <strain evidence="3">cv. Pajares</strain>
    </source>
</reference>
<accession>A0A087H932</accession>
<name>A0A087H932_ARAAL</name>
<dbReference type="AlphaFoldDB" id="A0A087H932"/>
<feature type="region of interest" description="Disordered" evidence="1">
    <location>
        <begin position="32"/>
        <end position="81"/>
    </location>
</feature>
<feature type="compositionally biased region" description="Basic and acidic residues" evidence="1">
    <location>
        <begin position="69"/>
        <end position="81"/>
    </location>
</feature>
<protein>
    <submittedName>
        <fullName evidence="2">Uncharacterized protein</fullName>
    </submittedName>
</protein>
<dbReference type="OrthoDB" id="1653447at2759"/>
<dbReference type="InterPro" id="IPR044984">
    <property type="entry name" value="SMP1"/>
</dbReference>
<dbReference type="OMA" id="IRVSYKH"/>
<dbReference type="eggNOG" id="ENOG502S78Z">
    <property type="taxonomic scope" value="Eukaryota"/>
</dbReference>
<dbReference type="GO" id="GO:0044183">
    <property type="term" value="F:protein folding chaperone"/>
    <property type="evidence" value="ECO:0007669"/>
    <property type="project" value="EnsemblPlants"/>
</dbReference>
<evidence type="ECO:0000313" key="3">
    <source>
        <dbReference type="Proteomes" id="UP000029120"/>
    </source>
</evidence>
<dbReference type="EMBL" id="CM002871">
    <property type="protein sequence ID" value="KFK38634.1"/>
    <property type="molecule type" value="Genomic_DNA"/>
</dbReference>
<dbReference type="PANTHER" id="PTHR37732:SF2">
    <property type="entry name" value="SEED MATURATION PROTEIN 1"/>
    <property type="match status" value="1"/>
</dbReference>
<dbReference type="GO" id="GO:0009408">
    <property type="term" value="P:response to heat"/>
    <property type="evidence" value="ECO:0007669"/>
    <property type="project" value="EnsemblPlants"/>
</dbReference>
<sequence>MAKNKEDIQYATAQSKLSEDEAIRVRYKHGTPVEGGKIADSEPVDPFASAKNVRKGKDQPASAATGEQEEMHRNVKDITEG</sequence>
<proteinExistence type="predicted"/>